<dbReference type="EMBL" id="RCZM01000002">
    <property type="protein sequence ID" value="TPG18100.1"/>
    <property type="molecule type" value="Genomic_DNA"/>
</dbReference>
<dbReference type="SUPFAM" id="SSF50800">
    <property type="entry name" value="PK beta-barrel domain-like"/>
    <property type="match status" value="1"/>
</dbReference>
<evidence type="ECO:0000313" key="1">
    <source>
        <dbReference type="EMBL" id="TPG18100.1"/>
    </source>
</evidence>
<protein>
    <recommendedName>
        <fullName evidence="3">MOSC domain-containing protein</fullName>
    </recommendedName>
</protein>
<sequence length="116" mass="12209">MSSQVNEIHIFPVHGEAGQDLRNTVVEPEGLAGDRRKKAAVQVVAAEDVRPDTRANLVVSLDSADLAASIGKVLRVGAVELEVTGAPSNCPGVYAAVRRPGDLQVGDQVEVVDRVD</sequence>
<gene>
    <name evidence="1" type="ORF">EAH86_06770</name>
</gene>
<dbReference type="RefSeq" id="WP_140738026.1">
    <property type="nucleotide sequence ID" value="NZ_RCZM01000002.1"/>
</dbReference>
<proteinExistence type="predicted"/>
<keyword evidence="2" id="KW-1185">Reference proteome</keyword>
<dbReference type="OrthoDB" id="9793178at2"/>
<name>A0A502D002_9MICO</name>
<dbReference type="Proteomes" id="UP000317722">
    <property type="component" value="Unassembled WGS sequence"/>
</dbReference>
<comment type="caution">
    <text evidence="1">The sequence shown here is derived from an EMBL/GenBank/DDBJ whole genome shotgun (WGS) entry which is preliminary data.</text>
</comment>
<dbReference type="InterPro" id="IPR011037">
    <property type="entry name" value="Pyrv_Knase-like_insert_dom_sf"/>
</dbReference>
<organism evidence="1 2">
    <name type="scientific">Pedococcus bigeumensis</name>
    <dbReference type="NCBI Taxonomy" id="433644"/>
    <lineage>
        <taxon>Bacteria</taxon>
        <taxon>Bacillati</taxon>
        <taxon>Actinomycetota</taxon>
        <taxon>Actinomycetes</taxon>
        <taxon>Micrococcales</taxon>
        <taxon>Intrasporangiaceae</taxon>
        <taxon>Pedococcus</taxon>
    </lineage>
</organism>
<evidence type="ECO:0000313" key="2">
    <source>
        <dbReference type="Proteomes" id="UP000317722"/>
    </source>
</evidence>
<accession>A0A502D002</accession>
<evidence type="ECO:0008006" key="3">
    <source>
        <dbReference type="Google" id="ProtNLM"/>
    </source>
</evidence>
<dbReference type="AlphaFoldDB" id="A0A502D002"/>
<reference evidence="1 2" key="1">
    <citation type="journal article" date="2019" name="Environ. Microbiol.">
        <title>Species interactions and distinct microbial communities in high Arctic permafrost affected cryosols are associated with the CH4 and CO2 gas fluxes.</title>
        <authorList>
            <person name="Altshuler I."/>
            <person name="Hamel J."/>
            <person name="Turney S."/>
            <person name="Magnuson E."/>
            <person name="Levesque R."/>
            <person name="Greer C."/>
            <person name="Whyte L.G."/>
        </authorList>
    </citation>
    <scope>NUCLEOTIDE SEQUENCE [LARGE SCALE GENOMIC DNA]</scope>
    <source>
        <strain evidence="1 2">S9.3A</strain>
    </source>
</reference>